<keyword evidence="3" id="KW-0175">Coiled coil</keyword>
<dbReference type="Gene3D" id="3.40.50.300">
    <property type="entry name" value="P-loop containing nucleotide triphosphate hydrolases"/>
    <property type="match status" value="1"/>
</dbReference>
<dbReference type="InterPro" id="IPR005702">
    <property type="entry name" value="Wzc-like_C"/>
</dbReference>
<keyword evidence="1" id="KW-0547">Nucleotide-binding</keyword>
<keyword evidence="2" id="KW-0067">ATP-binding</keyword>
<feature type="transmembrane region" description="Helical" evidence="4">
    <location>
        <begin position="32"/>
        <end position="50"/>
    </location>
</feature>
<dbReference type="PANTHER" id="PTHR32309">
    <property type="entry name" value="TYROSINE-PROTEIN KINASE"/>
    <property type="match status" value="1"/>
</dbReference>
<dbReference type="GO" id="GO:0004715">
    <property type="term" value="F:non-membrane spanning protein tyrosine kinase activity"/>
    <property type="evidence" value="ECO:0007669"/>
    <property type="project" value="UniProtKB-EC"/>
</dbReference>
<evidence type="ECO:0000313" key="7">
    <source>
        <dbReference type="Proteomes" id="UP000621799"/>
    </source>
</evidence>
<keyword evidence="6" id="KW-0808">Transferase</keyword>
<dbReference type="CDD" id="cd05387">
    <property type="entry name" value="BY-kinase"/>
    <property type="match status" value="1"/>
</dbReference>
<dbReference type="EC" id="2.7.10.2" evidence="6"/>
<reference evidence="6" key="1">
    <citation type="submission" date="2020-10" db="EMBL/GenBank/DDBJ databases">
        <authorList>
            <person name="Castelo-Branco R."/>
            <person name="Eusebio N."/>
            <person name="Adriana R."/>
            <person name="Vieira A."/>
            <person name="Brugerolle De Fraissinette N."/>
            <person name="Rezende De Castro R."/>
            <person name="Schneider M.P."/>
            <person name="Vasconcelos V."/>
            <person name="Leao P.N."/>
        </authorList>
    </citation>
    <scope>NUCLEOTIDE SEQUENCE</scope>
    <source>
        <strain evidence="6">LEGE 11467</strain>
    </source>
</reference>
<dbReference type="InterPro" id="IPR027417">
    <property type="entry name" value="P-loop_NTPase"/>
</dbReference>
<keyword evidence="4" id="KW-1133">Transmembrane helix</keyword>
<proteinExistence type="predicted"/>
<dbReference type="SUPFAM" id="SSF52540">
    <property type="entry name" value="P-loop containing nucleoside triphosphate hydrolases"/>
    <property type="match status" value="1"/>
</dbReference>
<evidence type="ECO:0000256" key="4">
    <source>
        <dbReference type="SAM" id="Phobius"/>
    </source>
</evidence>
<dbReference type="EMBL" id="JADEXN010000019">
    <property type="protein sequence ID" value="MBE9039600.1"/>
    <property type="molecule type" value="Genomic_DNA"/>
</dbReference>
<dbReference type="Proteomes" id="UP000621799">
    <property type="component" value="Unassembled WGS sequence"/>
</dbReference>
<gene>
    <name evidence="6" type="ORF">IQ235_02165</name>
</gene>
<dbReference type="InterPro" id="IPR002586">
    <property type="entry name" value="CobQ/CobB/MinD/ParA_Nub-bd_dom"/>
</dbReference>
<evidence type="ECO:0000256" key="1">
    <source>
        <dbReference type="ARBA" id="ARBA00022741"/>
    </source>
</evidence>
<dbReference type="NCBIfam" id="TIGR01007">
    <property type="entry name" value="eps_fam"/>
    <property type="match status" value="1"/>
</dbReference>
<evidence type="ECO:0000259" key="5">
    <source>
        <dbReference type="Pfam" id="PF01656"/>
    </source>
</evidence>
<comment type="caution">
    <text evidence="6">The sequence shown here is derived from an EMBL/GenBank/DDBJ whole genome shotgun (WGS) entry which is preliminary data.</text>
</comment>
<dbReference type="GO" id="GO:0005886">
    <property type="term" value="C:plasma membrane"/>
    <property type="evidence" value="ECO:0007669"/>
    <property type="project" value="TreeGrafter"/>
</dbReference>
<dbReference type="InterPro" id="IPR050445">
    <property type="entry name" value="Bact_polysacc_biosynth/exp"/>
</dbReference>
<accession>A0A928VXQ4</accession>
<evidence type="ECO:0000256" key="2">
    <source>
        <dbReference type="ARBA" id="ARBA00022840"/>
    </source>
</evidence>
<keyword evidence="7" id="KW-1185">Reference proteome</keyword>
<dbReference type="Pfam" id="PF01656">
    <property type="entry name" value="CbiA"/>
    <property type="match status" value="1"/>
</dbReference>
<feature type="domain" description="CobQ/CobB/MinD/ParA nucleotide binding" evidence="5">
    <location>
        <begin position="567"/>
        <end position="741"/>
    </location>
</feature>
<keyword evidence="4" id="KW-0812">Transmembrane</keyword>
<evidence type="ECO:0000256" key="3">
    <source>
        <dbReference type="SAM" id="Coils"/>
    </source>
</evidence>
<dbReference type="AlphaFoldDB" id="A0A928VXQ4"/>
<dbReference type="GO" id="GO:0005524">
    <property type="term" value="F:ATP binding"/>
    <property type="evidence" value="ECO:0007669"/>
    <property type="project" value="UniProtKB-KW"/>
</dbReference>
<keyword evidence="4" id="KW-0472">Membrane</keyword>
<organism evidence="6 7">
    <name type="scientific">Zarconia navalis LEGE 11467</name>
    <dbReference type="NCBI Taxonomy" id="1828826"/>
    <lineage>
        <taxon>Bacteria</taxon>
        <taxon>Bacillati</taxon>
        <taxon>Cyanobacteriota</taxon>
        <taxon>Cyanophyceae</taxon>
        <taxon>Oscillatoriophycideae</taxon>
        <taxon>Oscillatoriales</taxon>
        <taxon>Oscillatoriales incertae sedis</taxon>
        <taxon>Zarconia</taxon>
        <taxon>Zarconia navalis</taxon>
    </lineage>
</organism>
<name>A0A928VXQ4_9CYAN</name>
<dbReference type="RefSeq" id="WP_264319861.1">
    <property type="nucleotide sequence ID" value="NZ_JADEXN010000019.1"/>
</dbReference>
<feature type="coiled-coil region" evidence="3">
    <location>
        <begin position="366"/>
        <end position="431"/>
    </location>
</feature>
<dbReference type="PANTHER" id="PTHR32309:SF13">
    <property type="entry name" value="FERRIC ENTEROBACTIN TRANSPORT PROTEIN FEPE"/>
    <property type="match status" value="1"/>
</dbReference>
<evidence type="ECO:0000313" key="6">
    <source>
        <dbReference type="EMBL" id="MBE9039600.1"/>
    </source>
</evidence>
<protein>
    <submittedName>
        <fullName evidence="6">Polysaccharide biosynthesis tyrosine autokinase</fullName>
        <ecNumber evidence="6">2.7.10.2</ecNumber>
    </submittedName>
</protein>
<sequence>MTQLSEDIDELTAPPQKGLNFRPLSRIVQRKAILVIGVTGIASVATAALISRTQPPPVFAGNFQILVEPVSSEAKFAQPATLTRTSGAPNDNLFSLDYPTQLQILQSPGMFSDIVEQVQNRYPNFSLNDLRKNLVVERIGKGRFDQTKVLDIQYQGSNPGLVQFVLEQTTQKYLKYSLEERTTRISEGVEFIDEQLPDLESRVNEDQTLLQQLQQQYELIDPQARGEQLYGQIRDKEVQQLETQRELRELQTLYGRLQEQLQFTPEEALVASALSENPYRATLLAQLKEIESQMAVESATFNLASPEMQLLEDKRQNVLALLNRETQDILDANAYASPSAPSASPKPSNSVFSFQTSLRQNQIQQLVETASQIQLLEVRLNALTEAREDFERDAQEIPEVTRQYAEIQQRLALTNQTLNQLLAQREKLRVEAAQDNFPWEVISPPQIPLDADGEPVPLPYDSKKKLLAGVMGGLLLGAVAAVVAEKVRDIFYTVEDFEDDVEHPVLGVIPLQDTDEFRRLGPPSRPDSGLSGVIPSDEGNLSQFQDAFDTLYANIRFLYAERSIRSLAIASTEVGDGKSTVALHLALTVANMGQRVLLVDANLREPMLHARLGIPNRKGLSDLLTDKLVPNSLVEPLPPADNLFVLTAGKPSPKSIKLLGSAQMQHIVEEFKATFDFVIYDTPAMHHFMDAIFLAAHVDGMLTVVGLAKTRKSLVLQTLEQLSAFRLQNLGVVIDRVSSPSSKTVPDLYGGSIESESKLQL</sequence>